<reference evidence="3" key="1">
    <citation type="journal article" date="2011" name="Nat. Genet.">
        <title>The genome of the mesopolyploid crop species Brassica rapa.</title>
        <authorList>
            <consortium name="Brassica rapa Genome Sequencing Project Consortium"/>
            <person name="Wang X."/>
            <person name="Wang H."/>
            <person name="Wang J."/>
            <person name="Sun R."/>
            <person name="Wu J."/>
            <person name="Liu S."/>
            <person name="Bai Y."/>
            <person name="Mun J.H."/>
            <person name="Bancroft I."/>
            <person name="Cheng F."/>
            <person name="Huang S."/>
            <person name="Li X."/>
            <person name="Hua W."/>
            <person name="Wang J."/>
            <person name="Wang X."/>
            <person name="Freeling M."/>
            <person name="Pires J.C."/>
            <person name="Paterson A.H."/>
            <person name="Chalhoub B."/>
            <person name="Wang B."/>
            <person name="Hayward A."/>
            <person name="Sharpe A.G."/>
            <person name="Park B.S."/>
            <person name="Weisshaar B."/>
            <person name="Liu B."/>
            <person name="Li B."/>
            <person name="Liu B."/>
            <person name="Tong C."/>
            <person name="Song C."/>
            <person name="Duran C."/>
            <person name="Peng C."/>
            <person name="Geng C."/>
            <person name="Koh C."/>
            <person name="Lin C."/>
            <person name="Edwards D."/>
            <person name="Mu D."/>
            <person name="Shen D."/>
            <person name="Soumpourou E."/>
            <person name="Li F."/>
            <person name="Fraser F."/>
            <person name="Conant G."/>
            <person name="Lassalle G."/>
            <person name="King G.J."/>
            <person name="Bonnema G."/>
            <person name="Tang H."/>
            <person name="Wang H."/>
            <person name="Belcram H."/>
            <person name="Zhou H."/>
            <person name="Hirakawa H."/>
            <person name="Abe H."/>
            <person name="Guo H."/>
            <person name="Wang H."/>
            <person name="Jin H."/>
            <person name="Parkin I.A."/>
            <person name="Batley J."/>
            <person name="Kim J.S."/>
            <person name="Just J."/>
            <person name="Li J."/>
            <person name="Xu J."/>
            <person name="Deng J."/>
            <person name="Kim J.A."/>
            <person name="Li J."/>
            <person name="Yu J."/>
            <person name="Meng J."/>
            <person name="Wang J."/>
            <person name="Min J."/>
            <person name="Poulain J."/>
            <person name="Wang J."/>
            <person name="Hatakeyama K."/>
            <person name="Wu K."/>
            <person name="Wang L."/>
            <person name="Fang L."/>
            <person name="Trick M."/>
            <person name="Links M.G."/>
            <person name="Zhao M."/>
            <person name="Jin M."/>
            <person name="Ramchiary N."/>
            <person name="Drou N."/>
            <person name="Berkman P.J."/>
            <person name="Cai Q."/>
            <person name="Huang Q."/>
            <person name="Li R."/>
            <person name="Tabata S."/>
            <person name="Cheng S."/>
            <person name="Zhang S."/>
            <person name="Zhang S."/>
            <person name="Huang S."/>
            <person name="Sato S."/>
            <person name="Sun S."/>
            <person name="Kwon S.J."/>
            <person name="Choi S.R."/>
            <person name="Lee T.H."/>
            <person name="Fan W."/>
            <person name="Zhao X."/>
            <person name="Tan X."/>
            <person name="Xu X."/>
            <person name="Wang Y."/>
            <person name="Qiu Y."/>
            <person name="Yin Y."/>
            <person name="Li Y."/>
            <person name="Du Y."/>
            <person name="Liao Y."/>
            <person name="Lim Y."/>
            <person name="Narusaka Y."/>
            <person name="Wang Y."/>
            <person name="Wang Z."/>
            <person name="Li Z."/>
            <person name="Wang Z."/>
            <person name="Xiong Z."/>
            <person name="Zhang Z."/>
        </authorList>
    </citation>
    <scope>NUCLEOTIDE SEQUENCE [LARGE SCALE GENOMIC DNA]</scope>
    <source>
        <strain evidence="3">cv. Chiifu-401-42</strain>
    </source>
</reference>
<feature type="region of interest" description="Disordered" evidence="1">
    <location>
        <begin position="1"/>
        <end position="77"/>
    </location>
</feature>
<reference evidence="3" key="2">
    <citation type="journal article" date="2018" name="Hortic Res">
        <title>Improved Brassica rapa reference genome by single-molecule sequencing and chromosome conformation capture technologies.</title>
        <authorList>
            <person name="Zhang L."/>
            <person name="Cai X."/>
            <person name="Wu J."/>
            <person name="Liu M."/>
            <person name="Grob S."/>
            <person name="Cheng F."/>
            <person name="Liang J."/>
            <person name="Cai C."/>
            <person name="Liu Z."/>
            <person name="Liu B."/>
            <person name="Wang F."/>
            <person name="Li S."/>
            <person name="Liu F."/>
            <person name="Li X."/>
            <person name="Cheng L."/>
            <person name="Yang W."/>
            <person name="Li M.H."/>
            <person name="Grossniklaus U."/>
            <person name="Zheng H."/>
            <person name="Wang X."/>
        </authorList>
    </citation>
    <scope>NUCLEOTIDE SEQUENCE [LARGE SCALE GENOMIC DNA]</scope>
    <source>
        <strain evidence="3">cv. Chiifu-401-42</strain>
    </source>
</reference>
<feature type="compositionally biased region" description="Polar residues" evidence="1">
    <location>
        <begin position="1"/>
        <end position="13"/>
    </location>
</feature>
<dbReference type="EnsemblPlants" id="Bra019336.1">
    <property type="protein sequence ID" value="Bra019336.1-P"/>
    <property type="gene ID" value="Bra019336"/>
</dbReference>
<feature type="compositionally biased region" description="Polar residues" evidence="1">
    <location>
        <begin position="59"/>
        <end position="77"/>
    </location>
</feature>
<dbReference type="EnsemblPlants" id="Bra033781.1">
    <property type="protein sequence ID" value="Bra033781.1-P"/>
    <property type="gene ID" value="Bra033781"/>
</dbReference>
<dbReference type="Gramene" id="Bra019336.1">
    <property type="protein sequence ID" value="Bra019336.1-P"/>
    <property type="gene ID" value="Bra019336"/>
</dbReference>
<evidence type="ECO:0000313" key="3">
    <source>
        <dbReference type="Proteomes" id="UP000011750"/>
    </source>
</evidence>
<dbReference type="Proteomes" id="UP000011750">
    <property type="component" value="Chromosome A03"/>
</dbReference>
<evidence type="ECO:0000313" key="2">
    <source>
        <dbReference type="EnsemblPlants" id="Bra033781.1-P"/>
    </source>
</evidence>
<sequence>MLNHTNALGNNSGREVAVSTKEQCNAEPYTDRSPSTNRCSVGAKSRPTTEESASPEEPNQGQSFTGFISSLLSVKDT</sequence>
<keyword evidence="3" id="KW-1185">Reference proteome</keyword>
<organism evidence="2 3">
    <name type="scientific">Brassica campestris</name>
    <name type="common">Field mustard</name>
    <dbReference type="NCBI Taxonomy" id="3711"/>
    <lineage>
        <taxon>Eukaryota</taxon>
        <taxon>Viridiplantae</taxon>
        <taxon>Streptophyta</taxon>
        <taxon>Embryophyta</taxon>
        <taxon>Tracheophyta</taxon>
        <taxon>Spermatophyta</taxon>
        <taxon>Magnoliopsida</taxon>
        <taxon>eudicotyledons</taxon>
        <taxon>Gunneridae</taxon>
        <taxon>Pentapetalae</taxon>
        <taxon>rosids</taxon>
        <taxon>malvids</taxon>
        <taxon>Brassicales</taxon>
        <taxon>Brassicaceae</taxon>
        <taxon>Brassiceae</taxon>
        <taxon>Brassica</taxon>
    </lineage>
</organism>
<dbReference type="Gramene" id="Bra033781.1">
    <property type="protein sequence ID" value="Bra033781.1-P"/>
    <property type="gene ID" value="Bra033781"/>
</dbReference>
<accession>M4EY89</accession>
<dbReference type="AlphaFoldDB" id="M4EY89"/>
<evidence type="ECO:0000256" key="1">
    <source>
        <dbReference type="SAM" id="MobiDB-lite"/>
    </source>
</evidence>
<proteinExistence type="predicted"/>
<name>M4EY89_BRACM</name>
<reference evidence="2" key="3">
    <citation type="submission" date="2023-03" db="UniProtKB">
        <authorList>
            <consortium name="EnsemblPlants"/>
        </authorList>
    </citation>
    <scope>IDENTIFICATION</scope>
    <source>
        <strain evidence="2">cv. Chiifu-401-42</strain>
    </source>
</reference>
<dbReference type="HOGENOM" id="CLU_2641588_0_0_1"/>
<dbReference type="Proteomes" id="UP000011750">
    <property type="component" value="Chromosome A01"/>
</dbReference>
<protein>
    <submittedName>
        <fullName evidence="2">Uncharacterized protein</fullName>
    </submittedName>
</protein>